<keyword evidence="2 3" id="KW-0961">Cell wall biogenesis/degradation</keyword>
<keyword evidence="7" id="KW-1185">Reference proteome</keyword>
<dbReference type="RefSeq" id="WP_222927269.1">
    <property type="nucleotide sequence ID" value="NZ_VNHO01000051.1"/>
</dbReference>
<organism evidence="6 7">
    <name type="scientific">Thermosediminibacter litoriperuensis</name>
    <dbReference type="NCBI Taxonomy" id="291989"/>
    <lineage>
        <taxon>Bacteria</taxon>
        <taxon>Bacillati</taxon>
        <taxon>Bacillota</taxon>
        <taxon>Clostridia</taxon>
        <taxon>Thermosediminibacterales</taxon>
        <taxon>Thermosediminibacteraceae</taxon>
        <taxon>Thermosediminibacter</taxon>
    </lineage>
</organism>
<dbReference type="NCBIfam" id="TIGR00413">
    <property type="entry name" value="rlpA"/>
    <property type="match status" value="1"/>
</dbReference>
<dbReference type="GO" id="GO:0000270">
    <property type="term" value="P:peptidoglycan metabolic process"/>
    <property type="evidence" value="ECO:0007669"/>
    <property type="project" value="UniProtKB-UniRule"/>
</dbReference>
<dbReference type="InterPro" id="IPR012997">
    <property type="entry name" value="RplA"/>
</dbReference>
<dbReference type="GO" id="GO:0008932">
    <property type="term" value="F:lytic endotransglycosylase activity"/>
    <property type="evidence" value="ECO:0007669"/>
    <property type="project" value="UniProtKB-UniRule"/>
</dbReference>
<dbReference type="InterPro" id="IPR009009">
    <property type="entry name" value="RlpA-like_DPBB"/>
</dbReference>
<evidence type="ECO:0000256" key="4">
    <source>
        <dbReference type="RuleBase" id="RU003495"/>
    </source>
</evidence>
<dbReference type="PANTHER" id="PTHR34183">
    <property type="entry name" value="ENDOLYTIC PEPTIDOGLYCAN TRANSGLYCOSYLASE RLPA"/>
    <property type="match status" value="1"/>
</dbReference>
<protein>
    <recommendedName>
        <fullName evidence="3">Probable endolytic peptidoglycan transglycosylase RlpA</fullName>
        <ecNumber evidence="3">4.2.2.-</ecNumber>
    </recommendedName>
</protein>
<feature type="domain" description="RlpA-like protein double-psi beta-barrel" evidence="5">
    <location>
        <begin position="66"/>
        <end position="153"/>
    </location>
</feature>
<accession>A0A5S5ADJ3</accession>
<dbReference type="Pfam" id="PF03330">
    <property type="entry name" value="DPBB_1"/>
    <property type="match status" value="1"/>
</dbReference>
<dbReference type="InterPro" id="IPR036908">
    <property type="entry name" value="RlpA-like_sf"/>
</dbReference>
<evidence type="ECO:0000259" key="5">
    <source>
        <dbReference type="Pfam" id="PF03330"/>
    </source>
</evidence>
<feature type="chain" id="PRO_5024521380" description="Probable endolytic peptidoglycan transglycosylase RlpA" evidence="3">
    <location>
        <begin position="25"/>
        <end position="157"/>
    </location>
</feature>
<dbReference type="Proteomes" id="UP000322294">
    <property type="component" value="Unassembled WGS sequence"/>
</dbReference>
<feature type="signal peptide" evidence="3">
    <location>
        <begin position="1"/>
        <end position="24"/>
    </location>
</feature>
<dbReference type="Gene3D" id="2.40.40.10">
    <property type="entry name" value="RlpA-like domain"/>
    <property type="match status" value="1"/>
</dbReference>
<keyword evidence="6" id="KW-0449">Lipoprotein</keyword>
<evidence type="ECO:0000256" key="2">
    <source>
        <dbReference type="ARBA" id="ARBA00023316"/>
    </source>
</evidence>
<keyword evidence="3" id="KW-0732">Signal</keyword>
<keyword evidence="1 3" id="KW-0456">Lyase</keyword>
<dbReference type="SUPFAM" id="SSF50685">
    <property type="entry name" value="Barwin-like endoglucanases"/>
    <property type="match status" value="1"/>
</dbReference>
<reference evidence="6 7" key="1">
    <citation type="submission" date="2019-07" db="EMBL/GenBank/DDBJ databases">
        <title>Genomic Encyclopedia of Type Strains, Phase I: the one thousand microbial genomes (KMG-I) project.</title>
        <authorList>
            <person name="Kyrpides N."/>
        </authorList>
    </citation>
    <scope>NUCLEOTIDE SEQUENCE [LARGE SCALE GENOMIC DNA]</scope>
    <source>
        <strain evidence="6 7">DSM 16647</strain>
    </source>
</reference>
<dbReference type="InterPro" id="IPR034718">
    <property type="entry name" value="RlpA"/>
</dbReference>
<evidence type="ECO:0000256" key="3">
    <source>
        <dbReference type="HAMAP-Rule" id="MF_02071"/>
    </source>
</evidence>
<dbReference type="HAMAP" id="MF_02071">
    <property type="entry name" value="RlpA"/>
    <property type="match status" value="1"/>
</dbReference>
<dbReference type="CDD" id="cd22268">
    <property type="entry name" value="DPBB_RlpA-like"/>
    <property type="match status" value="1"/>
</dbReference>
<dbReference type="AlphaFoldDB" id="A0A5S5ADJ3"/>
<dbReference type="EC" id="4.2.2.-" evidence="3"/>
<dbReference type="EMBL" id="VNHO01000051">
    <property type="protein sequence ID" value="TYP47023.1"/>
    <property type="molecule type" value="Genomic_DNA"/>
</dbReference>
<sequence precursor="true">MAVKFAAAVIAALVLVFTVGPVKGSETAAMPVADVAPGPVCYSAVREKNAVERPVNNLPSRKKVFTGNASWYGPGFNGKRTASGQVFNQESLTAAHRSLPFGTRVKVTNLKNGKSVAVVINDRGPYVKGRHIDLSKKAAEILGMIESGVVPVMIEIL</sequence>
<gene>
    <name evidence="3" type="primary">rlpA</name>
    <name evidence="6" type="ORF">LZ11_02467</name>
</gene>
<comment type="caution">
    <text evidence="6">The sequence shown here is derived from an EMBL/GenBank/DDBJ whole genome shotgun (WGS) entry which is preliminary data.</text>
</comment>
<comment type="similarity">
    <text evidence="3 4">Belongs to the RlpA family.</text>
</comment>
<dbReference type="PANTHER" id="PTHR34183:SF1">
    <property type="entry name" value="ENDOLYTIC PEPTIDOGLYCAN TRANSGLYCOSYLASE RLPA"/>
    <property type="match status" value="1"/>
</dbReference>
<dbReference type="GO" id="GO:0071555">
    <property type="term" value="P:cell wall organization"/>
    <property type="evidence" value="ECO:0007669"/>
    <property type="project" value="UniProtKB-KW"/>
</dbReference>
<proteinExistence type="inferred from homology"/>
<name>A0A5S5ADJ3_9FIRM</name>
<evidence type="ECO:0000256" key="1">
    <source>
        <dbReference type="ARBA" id="ARBA00023239"/>
    </source>
</evidence>
<evidence type="ECO:0000313" key="7">
    <source>
        <dbReference type="Proteomes" id="UP000322294"/>
    </source>
</evidence>
<comment type="function">
    <text evidence="3">Lytic transglycosylase with a strong preference for naked glycan strands that lack stem peptides.</text>
</comment>
<evidence type="ECO:0000313" key="6">
    <source>
        <dbReference type="EMBL" id="TYP47023.1"/>
    </source>
</evidence>